<evidence type="ECO:0000313" key="1">
    <source>
        <dbReference type="EMBL" id="NFA44493.1"/>
    </source>
</evidence>
<protein>
    <submittedName>
        <fullName evidence="1">Uncharacterized protein</fullName>
    </submittedName>
</protein>
<reference evidence="1 2" key="1">
    <citation type="submission" date="2019-02" db="EMBL/GenBank/DDBJ databases">
        <title>Genome sequencing of Clostridium botulinum clinical isolates.</title>
        <authorList>
            <person name="Brunt J."/>
            <person name="Van Vliet A.H.M."/>
            <person name="Stringer S.C."/>
            <person name="Grant K.A."/>
            <person name="Carter A.C."/>
            <person name="Peck M.W."/>
        </authorList>
    </citation>
    <scope>NUCLEOTIDE SEQUENCE [LARGE SCALE GENOMIC DNA]</scope>
    <source>
        <strain evidence="1 2">H113700579</strain>
    </source>
</reference>
<dbReference type="Proteomes" id="UP000472355">
    <property type="component" value="Unassembled WGS sequence"/>
</dbReference>
<accession>A0A6M0ST76</accession>
<proteinExistence type="predicted"/>
<sequence>MVKQEDEKKFKVQIFIHGKFEEYKSIKSDIVNLFLYYNCSLSKEEDLEPNIGYMKNLYFIDSQQLKAQIEENGGAEK</sequence>
<evidence type="ECO:0000313" key="2">
    <source>
        <dbReference type="Proteomes" id="UP000472355"/>
    </source>
</evidence>
<dbReference type="AlphaFoldDB" id="A0A6M0ST76"/>
<dbReference type="EMBL" id="SGKU01000090">
    <property type="protein sequence ID" value="NFA44493.1"/>
    <property type="molecule type" value="Genomic_DNA"/>
</dbReference>
<comment type="caution">
    <text evidence="1">The sequence shown here is derived from an EMBL/GenBank/DDBJ whole genome shotgun (WGS) entry which is preliminary data.</text>
</comment>
<gene>
    <name evidence="1" type="ORF">EXM65_18530</name>
</gene>
<organism evidence="1 2">
    <name type="scientific">Clostridium botulinum</name>
    <dbReference type="NCBI Taxonomy" id="1491"/>
    <lineage>
        <taxon>Bacteria</taxon>
        <taxon>Bacillati</taxon>
        <taxon>Bacillota</taxon>
        <taxon>Clostridia</taxon>
        <taxon>Eubacteriales</taxon>
        <taxon>Clostridiaceae</taxon>
        <taxon>Clostridium</taxon>
    </lineage>
</organism>
<name>A0A6M0ST76_CLOBO</name>